<organism evidence="2 3">
    <name type="scientific">Algibacter miyuki</name>
    <dbReference type="NCBI Taxonomy" id="1306933"/>
    <lineage>
        <taxon>Bacteria</taxon>
        <taxon>Pseudomonadati</taxon>
        <taxon>Bacteroidota</taxon>
        <taxon>Flavobacteriia</taxon>
        <taxon>Flavobacteriales</taxon>
        <taxon>Flavobacteriaceae</taxon>
        <taxon>Algibacter</taxon>
    </lineage>
</organism>
<sequence>MRIKILYIGMMLCFAWNMQAQDLQVASLEHKVASFSAEEKESLSRLINGTPQKLFVTKENGVFRHWEVGNVGGAATQVVEVENPSLIHQFSNAAYTTDFNAAKVLVLYIDNLAAINLTQVQLDTFKNLQVILIRSYNNISVQEVESKFKNLALPESLEIIVEQLKQAN</sequence>
<evidence type="ECO:0000313" key="3">
    <source>
        <dbReference type="Proteomes" id="UP001589590"/>
    </source>
</evidence>
<protein>
    <submittedName>
        <fullName evidence="2">Uncharacterized protein</fullName>
    </submittedName>
</protein>
<evidence type="ECO:0000313" key="2">
    <source>
        <dbReference type="EMBL" id="MFB9106133.1"/>
    </source>
</evidence>
<feature type="chain" id="PRO_5046004754" evidence="1">
    <location>
        <begin position="21"/>
        <end position="168"/>
    </location>
</feature>
<reference evidence="2 3" key="1">
    <citation type="submission" date="2024-09" db="EMBL/GenBank/DDBJ databases">
        <authorList>
            <person name="Sun Q."/>
            <person name="Mori K."/>
        </authorList>
    </citation>
    <scope>NUCLEOTIDE SEQUENCE [LARGE SCALE GENOMIC DNA]</scope>
    <source>
        <strain evidence="2 3">CECT 8300</strain>
    </source>
</reference>
<comment type="caution">
    <text evidence="2">The sequence shown here is derived from an EMBL/GenBank/DDBJ whole genome shotgun (WGS) entry which is preliminary data.</text>
</comment>
<gene>
    <name evidence="2" type="ORF">ACFFU1_14615</name>
</gene>
<feature type="signal peptide" evidence="1">
    <location>
        <begin position="1"/>
        <end position="20"/>
    </location>
</feature>
<evidence type="ECO:0000256" key="1">
    <source>
        <dbReference type="SAM" id="SignalP"/>
    </source>
</evidence>
<keyword evidence="3" id="KW-1185">Reference proteome</keyword>
<keyword evidence="1" id="KW-0732">Signal</keyword>
<dbReference type="Proteomes" id="UP001589590">
    <property type="component" value="Unassembled WGS sequence"/>
</dbReference>
<name>A0ABV5H2N7_9FLAO</name>
<dbReference type="EMBL" id="JBHMFA010000011">
    <property type="protein sequence ID" value="MFB9106133.1"/>
    <property type="molecule type" value="Genomic_DNA"/>
</dbReference>
<accession>A0ABV5H2N7</accession>
<proteinExistence type="predicted"/>
<dbReference type="RefSeq" id="WP_290268607.1">
    <property type="nucleotide sequence ID" value="NZ_JAUFQP010000007.1"/>
</dbReference>